<dbReference type="Pfam" id="PF19746">
    <property type="entry name" value="DUF6233"/>
    <property type="match status" value="1"/>
</dbReference>
<accession>A0ABU2Z8B7</accession>
<sequence>MLGHNVFDDLPPDLERLRTLRVWHVMWLERIDRKIAALRQREAEQEHGRRSRPPRPDWIVELGIGTGRPPVAVHTGDCYAAGKRHRPVGRDEARRLLAAGLPACTHCYPDQHLGILD</sequence>
<dbReference type="Proteomes" id="UP001180737">
    <property type="component" value="Unassembled WGS sequence"/>
</dbReference>
<dbReference type="RefSeq" id="WP_311592109.1">
    <property type="nucleotide sequence ID" value="NZ_JAVRFJ010000042.1"/>
</dbReference>
<evidence type="ECO:0000313" key="2">
    <source>
        <dbReference type="Proteomes" id="UP001180737"/>
    </source>
</evidence>
<dbReference type="InterPro" id="IPR046200">
    <property type="entry name" value="DUF6233"/>
</dbReference>
<comment type="caution">
    <text evidence="1">The sequence shown here is derived from an EMBL/GenBank/DDBJ whole genome shotgun (WGS) entry which is preliminary data.</text>
</comment>
<organism evidence="1 2">
    <name type="scientific">Streptomyces gottesmaniae</name>
    <dbReference type="NCBI Taxonomy" id="3075518"/>
    <lineage>
        <taxon>Bacteria</taxon>
        <taxon>Bacillati</taxon>
        <taxon>Actinomycetota</taxon>
        <taxon>Actinomycetes</taxon>
        <taxon>Kitasatosporales</taxon>
        <taxon>Streptomycetaceae</taxon>
        <taxon>Streptomyces</taxon>
    </lineage>
</organism>
<dbReference type="EMBL" id="JAVRFJ010000042">
    <property type="protein sequence ID" value="MDT0572812.1"/>
    <property type="molecule type" value="Genomic_DNA"/>
</dbReference>
<proteinExistence type="predicted"/>
<reference evidence="1" key="1">
    <citation type="submission" date="2024-05" db="EMBL/GenBank/DDBJ databases">
        <title>30 novel species of actinomycetes from the DSMZ collection.</title>
        <authorList>
            <person name="Nouioui I."/>
        </authorList>
    </citation>
    <scope>NUCLEOTIDE SEQUENCE</scope>
    <source>
        <strain evidence="1">DSM 3412</strain>
    </source>
</reference>
<evidence type="ECO:0000313" key="1">
    <source>
        <dbReference type="EMBL" id="MDT0572812.1"/>
    </source>
</evidence>
<name>A0ABU2Z8B7_9ACTN</name>
<gene>
    <name evidence="1" type="ORF">RM704_36035</name>
</gene>
<protein>
    <submittedName>
        <fullName evidence="1">DUF6233 domain-containing protein</fullName>
    </submittedName>
</protein>
<keyword evidence="2" id="KW-1185">Reference proteome</keyword>